<evidence type="ECO:0000313" key="2">
    <source>
        <dbReference type="EMBL" id="MBB5373570.1"/>
    </source>
</evidence>
<dbReference type="AlphaFoldDB" id="A0A840VQ93"/>
<dbReference type="InterPro" id="IPR008320">
    <property type="entry name" value="UCP032025"/>
</dbReference>
<evidence type="ECO:0000313" key="3">
    <source>
        <dbReference type="Proteomes" id="UP000553706"/>
    </source>
</evidence>
<feature type="region of interest" description="Disordered" evidence="1">
    <location>
        <begin position="97"/>
        <end position="116"/>
    </location>
</feature>
<organism evidence="2 3">
    <name type="scientific">Acidocella aromatica</name>
    <dbReference type="NCBI Taxonomy" id="1303579"/>
    <lineage>
        <taxon>Bacteria</taxon>
        <taxon>Pseudomonadati</taxon>
        <taxon>Pseudomonadota</taxon>
        <taxon>Alphaproteobacteria</taxon>
        <taxon>Acetobacterales</taxon>
        <taxon>Acidocellaceae</taxon>
        <taxon>Acidocella</taxon>
    </lineage>
</organism>
<accession>A0A840VQ93</accession>
<dbReference type="PIRSF" id="PIRSF032025">
    <property type="entry name" value="UCP032025"/>
    <property type="match status" value="1"/>
</dbReference>
<gene>
    <name evidence="2" type="ORF">HNP71_001834</name>
</gene>
<dbReference type="EMBL" id="JACHFJ010000008">
    <property type="protein sequence ID" value="MBB5373570.1"/>
    <property type="molecule type" value="Genomic_DNA"/>
</dbReference>
<reference evidence="2 3" key="1">
    <citation type="submission" date="2020-08" db="EMBL/GenBank/DDBJ databases">
        <title>Genomic Encyclopedia of Type Strains, Phase IV (KMG-IV): sequencing the most valuable type-strain genomes for metagenomic binning, comparative biology and taxonomic classification.</title>
        <authorList>
            <person name="Goeker M."/>
        </authorList>
    </citation>
    <scope>NUCLEOTIDE SEQUENCE [LARGE SCALE GENOMIC DNA]</scope>
    <source>
        <strain evidence="2 3">DSM 27026</strain>
    </source>
</reference>
<comment type="caution">
    <text evidence="2">The sequence shown here is derived from an EMBL/GenBank/DDBJ whole genome shotgun (WGS) entry which is preliminary data.</text>
</comment>
<name>A0A840VQ93_9PROT</name>
<protein>
    <recommendedName>
        <fullName evidence="4">DUF1489 family protein</fullName>
    </recommendedName>
</protein>
<dbReference type="Proteomes" id="UP000553706">
    <property type="component" value="Unassembled WGS sequence"/>
</dbReference>
<evidence type="ECO:0008006" key="4">
    <source>
        <dbReference type="Google" id="ProtNLM"/>
    </source>
</evidence>
<keyword evidence="3" id="KW-1185">Reference proteome</keyword>
<evidence type="ECO:0000256" key="1">
    <source>
        <dbReference type="SAM" id="MobiDB-lite"/>
    </source>
</evidence>
<dbReference type="Pfam" id="PF07370">
    <property type="entry name" value="DUF1489"/>
    <property type="match status" value="1"/>
</dbReference>
<proteinExistence type="predicted"/>
<sequence>MGVRNAAHLAALQSARAAATPPLRHFTRNFPKRAAELTDGGSIYWVIGGVILVRQRILDITQDTDPEDGTPSTALVLAPELVRVEARAQRAFQGWRYLPPEDAPPDLTARNSDTAEMPEAMRRELAALGLL</sequence>